<organism evidence="1 2">
    <name type="scientific">Bacillus cereus MC67</name>
    <dbReference type="NCBI Taxonomy" id="1053219"/>
    <lineage>
        <taxon>Bacteria</taxon>
        <taxon>Bacillati</taxon>
        <taxon>Bacillota</taxon>
        <taxon>Bacilli</taxon>
        <taxon>Bacillales</taxon>
        <taxon>Bacillaceae</taxon>
        <taxon>Bacillus</taxon>
        <taxon>Bacillus cereus group</taxon>
    </lineage>
</organism>
<dbReference type="Proteomes" id="UP000006997">
    <property type="component" value="Unassembled WGS sequence"/>
</dbReference>
<dbReference type="EMBL" id="AHEN01000008">
    <property type="protein sequence ID" value="EJR03159.1"/>
    <property type="molecule type" value="Genomic_DNA"/>
</dbReference>
<evidence type="ECO:0000313" key="1">
    <source>
        <dbReference type="EMBL" id="EJR03159.1"/>
    </source>
</evidence>
<accession>J8CAF2</accession>
<gene>
    <name evidence="1" type="ORF">II3_01076</name>
</gene>
<protein>
    <recommendedName>
        <fullName evidence="3">Apea-like HEPN domain-containing protein</fullName>
    </recommendedName>
</protein>
<dbReference type="AlphaFoldDB" id="J8CAF2"/>
<comment type="caution">
    <text evidence="1">The sequence shown here is derived from an EMBL/GenBank/DDBJ whole genome shotgun (WGS) entry which is preliminary data.</text>
</comment>
<dbReference type="RefSeq" id="WP_002158785.1">
    <property type="nucleotide sequence ID" value="NZ_JH792113.1"/>
</dbReference>
<dbReference type="HOGENOM" id="CLU_682627_0_0_9"/>
<evidence type="ECO:0000313" key="2">
    <source>
        <dbReference type="Proteomes" id="UP000006997"/>
    </source>
</evidence>
<evidence type="ECO:0008006" key="3">
    <source>
        <dbReference type="Google" id="ProtNLM"/>
    </source>
</evidence>
<sequence>MSNFPIILNIENWKAPTIERVIESVKVKNKEKNKVKVNQRWINGGELKPVDIYCYLKARFGEPNGYTMIAKSSDTDNIIHWHYSIEIESQVIEILGTNSSLEIVIDLEKITENQWNELINAIKNDYKNFGKEMSEKRKSLEKWTMFVNPFNRLNEIIETLELRIKKLDLTEPIRPKLMIKRYVKRHLESKEKWFDNLAEARLLGASIRMLAPVLAESFINLVIFLFAKGDVKSDKRVYEDLIRKQIDIRVKSLYFYCDHFIKKVEDEDIELKNFLSLMNSRNDFLHGNVDPLRFKSQEVYFDNNIPLFNDEKSLQNRLGLDSIRYIEPAEALNDIQVVREFIEYLLSHITPEARGELEILMKDSRPGWREDVGKVGSLFPDKIAEFFAFQ</sequence>
<dbReference type="PATRIC" id="fig|1053219.3.peg.1098"/>
<proteinExistence type="predicted"/>
<reference evidence="1 2" key="1">
    <citation type="submission" date="2012-04" db="EMBL/GenBank/DDBJ databases">
        <title>The Genome Sequence of Bacillus cereus MC67.</title>
        <authorList>
            <consortium name="The Broad Institute Genome Sequencing Platform"/>
            <consortium name="The Broad Institute Genome Sequencing Center for Infectious Disease"/>
            <person name="Feldgarden M."/>
            <person name="Van der Auwera G.A."/>
            <person name="Mahillon J."/>
            <person name="Duprez V."/>
            <person name="Timmery S."/>
            <person name="Mattelet C."/>
            <person name="Dierick K."/>
            <person name="Sun M."/>
            <person name="Yu Z."/>
            <person name="Zhu L."/>
            <person name="Hu X."/>
            <person name="Shank E.B."/>
            <person name="Swiecicka I."/>
            <person name="Hansen B.M."/>
            <person name="Andrup L."/>
            <person name="Young S.K."/>
            <person name="Zeng Q."/>
            <person name="Gargeya S."/>
            <person name="Fitzgerald M."/>
            <person name="Haas B."/>
            <person name="Abouelleil A."/>
            <person name="Alvarado L."/>
            <person name="Arachchi H.M."/>
            <person name="Berlin A."/>
            <person name="Chapman S.B."/>
            <person name="Goldberg J."/>
            <person name="Griggs A."/>
            <person name="Gujja S."/>
            <person name="Hansen M."/>
            <person name="Howarth C."/>
            <person name="Imamovic A."/>
            <person name="Larimer J."/>
            <person name="McCowen C."/>
            <person name="Montmayeur A."/>
            <person name="Murphy C."/>
            <person name="Neiman D."/>
            <person name="Pearson M."/>
            <person name="Priest M."/>
            <person name="Roberts A."/>
            <person name="Saif S."/>
            <person name="Shea T."/>
            <person name="Sisk P."/>
            <person name="Sykes S."/>
            <person name="Wortman J."/>
            <person name="Nusbaum C."/>
            <person name="Birren B."/>
        </authorList>
    </citation>
    <scope>NUCLEOTIDE SEQUENCE [LARGE SCALE GENOMIC DNA]</scope>
    <source>
        <strain evidence="1 2">MC67</strain>
    </source>
</reference>
<name>J8CAF2_BACCE</name>